<keyword evidence="3" id="KW-0378">Hydrolase</keyword>
<dbReference type="InterPro" id="IPR036005">
    <property type="entry name" value="Creatinase/aminopeptidase-like"/>
</dbReference>
<feature type="signal peptide" evidence="1">
    <location>
        <begin position="1"/>
        <end position="22"/>
    </location>
</feature>
<keyword evidence="4" id="KW-1185">Reference proteome</keyword>
<organism evidence="3 4">
    <name type="scientific">Woeseia oceani</name>
    <dbReference type="NCBI Taxonomy" id="1548547"/>
    <lineage>
        <taxon>Bacteria</taxon>
        <taxon>Pseudomonadati</taxon>
        <taxon>Pseudomonadota</taxon>
        <taxon>Gammaproteobacteria</taxon>
        <taxon>Woeseiales</taxon>
        <taxon>Woeseiaceae</taxon>
        <taxon>Woeseia</taxon>
    </lineage>
</organism>
<keyword evidence="3" id="KW-0031">Aminopeptidase</keyword>
<accession>A0A193LHY4</accession>
<dbReference type="InterPro" id="IPR000994">
    <property type="entry name" value="Pept_M24"/>
</dbReference>
<dbReference type="STRING" id="1548547.BA177_13385"/>
<dbReference type="KEGG" id="woc:BA177_13385"/>
<feature type="chain" id="PRO_5008260248" evidence="1">
    <location>
        <begin position="23"/>
        <end position="449"/>
    </location>
</feature>
<keyword evidence="3" id="KW-0645">Protease</keyword>
<dbReference type="AlphaFoldDB" id="A0A193LHY4"/>
<gene>
    <name evidence="3" type="ORF">BA177_13385</name>
</gene>
<feature type="domain" description="Peptidase M24" evidence="2">
    <location>
        <begin position="203"/>
        <end position="416"/>
    </location>
</feature>
<dbReference type="Proteomes" id="UP000092695">
    <property type="component" value="Chromosome"/>
</dbReference>
<evidence type="ECO:0000259" key="2">
    <source>
        <dbReference type="Pfam" id="PF00557"/>
    </source>
</evidence>
<dbReference type="Gene3D" id="3.90.230.10">
    <property type="entry name" value="Creatinase/methionine aminopeptidase superfamily"/>
    <property type="match status" value="1"/>
</dbReference>
<dbReference type="SUPFAM" id="SSF55920">
    <property type="entry name" value="Creatinase/aminopeptidase"/>
    <property type="match status" value="1"/>
</dbReference>
<dbReference type="EMBL" id="CP016268">
    <property type="protein sequence ID" value="ANO52058.1"/>
    <property type="molecule type" value="Genomic_DNA"/>
</dbReference>
<evidence type="ECO:0000313" key="3">
    <source>
        <dbReference type="EMBL" id="ANO52058.1"/>
    </source>
</evidence>
<protein>
    <submittedName>
        <fullName evidence="3">Xaa-Pro aminopeptidase</fullName>
    </submittedName>
</protein>
<proteinExistence type="predicted"/>
<name>A0A193LHY4_9GAMM</name>
<reference evidence="3 4" key="1">
    <citation type="submission" date="2016-06" db="EMBL/GenBank/DDBJ databases">
        <title>Complete genome sequence of a deep-branching marine Gamma Proteobacterium Woeseia oceani type strain XK5.</title>
        <authorList>
            <person name="Mu D."/>
            <person name="Du Z."/>
        </authorList>
    </citation>
    <scope>NUCLEOTIDE SEQUENCE [LARGE SCALE GENOMIC DNA]</scope>
    <source>
        <strain evidence="3 4">XK5</strain>
    </source>
</reference>
<evidence type="ECO:0000313" key="4">
    <source>
        <dbReference type="Proteomes" id="UP000092695"/>
    </source>
</evidence>
<dbReference type="Pfam" id="PF00557">
    <property type="entry name" value="Peptidase_M24"/>
    <property type="match status" value="1"/>
</dbReference>
<dbReference type="OrthoDB" id="9765815at2"/>
<sequence>MLMRTIALSLLVFLAASSTALADAQVLPMRERAAVIDRLLDDRIQTVLPGLMRRAGIDMWIIISREYNEDPVIRTFLPATWHAARRRTILLVHDKGEGQPLETLAVARYAVGERFTAAWDKELHGDQWKRLAELIAERNPKKIGLNYSDTFGLADGLTHTEYQLFSRALPERLRSRIVSAENLAVGWLETRSAAEMAVYPHIVRIAHEILAEGLSDAVITPGVTTTNDVSWWYRERIRELKLTTWFHPSVSIQRAEQPVIDAKSEILARHDDDVIQPGDLLHVDFGITYLRLNTDTQQHAYVLRPGETEAPQELRDALKNGNRLQDILTGNFVTGRSGNDILARPLAQAKREGITPSIYTHPIGYHGHAAGTTIGMWDQQGGVPGGGDYPMYPNTAYSVELYAESDVPSWGKPVRIKLEEDAFFDGTSTWYIDGRQTSLLLIPRDPAKQ</sequence>
<keyword evidence="1" id="KW-0732">Signal</keyword>
<dbReference type="GO" id="GO:0004177">
    <property type="term" value="F:aminopeptidase activity"/>
    <property type="evidence" value="ECO:0007669"/>
    <property type="project" value="UniProtKB-KW"/>
</dbReference>
<evidence type="ECO:0000256" key="1">
    <source>
        <dbReference type="SAM" id="SignalP"/>
    </source>
</evidence>